<sequence length="310" mass="35092">MKSALHPTGLVVLVPCHNCAEFISECLDSILKQDFGNWRLLVADDASTDNTCGIAERYADPRITVRRGMPRAHLMGNLLAGLRELAPAPAEVVAVVDGDDHLLPDAFSHVMEAHAKGYDLVYTDMRIDGSKDSLGAQMMDGVPPRKQLWCISHLRTFKGYLLGSLTDDMFRDEDGHFFRAAGDLSLYLPMAEAAGPDKTLFLPEKLYRYRVHEHCNFKHRRTEQLDNNALIRSRPPLAPQTTHFDFNETIKNPDKLELRALGEEVRSRYPHPYTVRLDHVVDPQQAESWRAYHNLWIAEGVYLNCIVEGT</sequence>
<reference evidence="2 3" key="1">
    <citation type="journal article" date="2018" name="Sci. Adv.">
        <title>Multi-heme cytochromes provide a pathway for survival in energy-limited environments.</title>
        <authorList>
            <person name="Deng X."/>
            <person name="Dohmae N."/>
            <person name="Nealson K.H."/>
            <person name="Hashimoto K."/>
            <person name="Okamoto A."/>
        </authorList>
    </citation>
    <scope>NUCLEOTIDE SEQUENCE [LARGE SCALE GENOMIC DNA]</scope>
    <source>
        <strain evidence="2 3">IS5</strain>
    </source>
</reference>
<accession>A0A2Z6B1M4</accession>
<protein>
    <recommendedName>
        <fullName evidence="1">Glycosyltransferase 2-like domain-containing protein</fullName>
    </recommendedName>
</protein>
<gene>
    <name evidence="2" type="ORF">DFE_2570</name>
</gene>
<dbReference type="PANTHER" id="PTHR43685:SF2">
    <property type="entry name" value="GLYCOSYLTRANSFERASE 2-LIKE DOMAIN-CONTAINING PROTEIN"/>
    <property type="match status" value="1"/>
</dbReference>
<dbReference type="InterPro" id="IPR050834">
    <property type="entry name" value="Glycosyltransf_2"/>
</dbReference>
<dbReference type="EMBL" id="AP017378">
    <property type="protein sequence ID" value="BBD09296.1"/>
    <property type="molecule type" value="Genomic_DNA"/>
</dbReference>
<dbReference type="Gene3D" id="3.90.550.10">
    <property type="entry name" value="Spore Coat Polysaccharide Biosynthesis Protein SpsA, Chain A"/>
    <property type="match status" value="1"/>
</dbReference>
<dbReference type="InterPro" id="IPR029044">
    <property type="entry name" value="Nucleotide-diphossugar_trans"/>
</dbReference>
<proteinExistence type="predicted"/>
<dbReference type="InterPro" id="IPR001173">
    <property type="entry name" value="Glyco_trans_2-like"/>
</dbReference>
<dbReference type="Pfam" id="PF00535">
    <property type="entry name" value="Glycos_transf_2"/>
    <property type="match status" value="1"/>
</dbReference>
<dbReference type="PANTHER" id="PTHR43685">
    <property type="entry name" value="GLYCOSYLTRANSFERASE"/>
    <property type="match status" value="1"/>
</dbReference>
<evidence type="ECO:0000313" key="2">
    <source>
        <dbReference type="EMBL" id="BBD09296.1"/>
    </source>
</evidence>
<dbReference type="OrthoDB" id="5379872at2"/>
<name>A0A2Z6B1M4_9BACT</name>
<dbReference type="RefSeq" id="WP_126380143.1">
    <property type="nucleotide sequence ID" value="NZ_AP017378.1"/>
</dbReference>
<evidence type="ECO:0000259" key="1">
    <source>
        <dbReference type="Pfam" id="PF00535"/>
    </source>
</evidence>
<dbReference type="SUPFAM" id="SSF53448">
    <property type="entry name" value="Nucleotide-diphospho-sugar transferases"/>
    <property type="match status" value="1"/>
</dbReference>
<organism evidence="2 3">
    <name type="scientific">Desulfovibrio ferrophilus</name>
    <dbReference type="NCBI Taxonomy" id="241368"/>
    <lineage>
        <taxon>Bacteria</taxon>
        <taxon>Pseudomonadati</taxon>
        <taxon>Thermodesulfobacteriota</taxon>
        <taxon>Desulfovibrionia</taxon>
        <taxon>Desulfovibrionales</taxon>
        <taxon>Desulfovibrionaceae</taxon>
        <taxon>Desulfovibrio</taxon>
    </lineage>
</organism>
<dbReference type="KEGG" id="dfl:DFE_2570"/>
<evidence type="ECO:0000313" key="3">
    <source>
        <dbReference type="Proteomes" id="UP000269883"/>
    </source>
</evidence>
<keyword evidence="3" id="KW-1185">Reference proteome</keyword>
<dbReference type="AlphaFoldDB" id="A0A2Z6B1M4"/>
<dbReference type="Proteomes" id="UP000269883">
    <property type="component" value="Chromosome"/>
</dbReference>
<dbReference type="CDD" id="cd00761">
    <property type="entry name" value="Glyco_tranf_GTA_type"/>
    <property type="match status" value="1"/>
</dbReference>
<feature type="domain" description="Glycosyltransferase 2-like" evidence="1">
    <location>
        <begin position="12"/>
        <end position="133"/>
    </location>
</feature>